<accession>A0A5J5GC58</accession>
<keyword evidence="4" id="KW-1185">Reference proteome</keyword>
<evidence type="ECO:0000313" key="3">
    <source>
        <dbReference type="EMBL" id="KAA9005550.1"/>
    </source>
</evidence>
<dbReference type="AlphaFoldDB" id="A0A5J5GC58"/>
<dbReference type="PANTHER" id="PTHR14239:SF10">
    <property type="entry name" value="REDUCTASE"/>
    <property type="match status" value="1"/>
</dbReference>
<feature type="domain" description="Pyrroline-5-carboxylate reductase catalytic N-terminal" evidence="2">
    <location>
        <begin position="2"/>
        <end position="89"/>
    </location>
</feature>
<gene>
    <name evidence="3" type="ORF">F3S47_16740</name>
</gene>
<dbReference type="PANTHER" id="PTHR14239">
    <property type="entry name" value="DUDULIN-RELATED"/>
    <property type="match status" value="1"/>
</dbReference>
<proteinExistence type="predicted"/>
<protein>
    <submittedName>
        <fullName evidence="3">Transmembrane reductase oxidoreductase</fullName>
    </submittedName>
</protein>
<keyword evidence="1" id="KW-0560">Oxidoreductase</keyword>
<dbReference type="GO" id="GO:0016491">
    <property type="term" value="F:oxidoreductase activity"/>
    <property type="evidence" value="ECO:0007669"/>
    <property type="project" value="UniProtKB-KW"/>
</dbReference>
<name>A0A5J5GC58_9RHOB</name>
<organism evidence="3 4">
    <name type="scientific">Histidinibacterium aquaticum</name>
    <dbReference type="NCBI Taxonomy" id="2613962"/>
    <lineage>
        <taxon>Bacteria</taxon>
        <taxon>Pseudomonadati</taxon>
        <taxon>Pseudomonadota</taxon>
        <taxon>Alphaproteobacteria</taxon>
        <taxon>Rhodobacterales</taxon>
        <taxon>Paracoccaceae</taxon>
        <taxon>Histidinibacterium</taxon>
    </lineage>
</organism>
<keyword evidence="3" id="KW-0472">Membrane</keyword>
<evidence type="ECO:0000313" key="4">
    <source>
        <dbReference type="Proteomes" id="UP000326554"/>
    </source>
</evidence>
<reference evidence="3 4" key="1">
    <citation type="submission" date="2019-09" db="EMBL/GenBank/DDBJ databases">
        <authorList>
            <person name="Park J.-S."/>
            <person name="Choi H.-J."/>
        </authorList>
    </citation>
    <scope>NUCLEOTIDE SEQUENCE [LARGE SCALE GENOMIC DNA]</scope>
    <source>
        <strain evidence="3 4">176SS1-4</strain>
    </source>
</reference>
<dbReference type="EMBL" id="VYQE01000006">
    <property type="protein sequence ID" value="KAA9005550.1"/>
    <property type="molecule type" value="Genomic_DNA"/>
</dbReference>
<dbReference type="InterPro" id="IPR028939">
    <property type="entry name" value="P5C_Rdtase_cat_N"/>
</dbReference>
<dbReference type="Pfam" id="PF03807">
    <property type="entry name" value="F420_oxidored"/>
    <property type="match status" value="1"/>
</dbReference>
<dbReference type="Proteomes" id="UP000326554">
    <property type="component" value="Unassembled WGS sequence"/>
</dbReference>
<dbReference type="SUPFAM" id="SSF51735">
    <property type="entry name" value="NAD(P)-binding Rossmann-fold domains"/>
    <property type="match status" value="1"/>
</dbReference>
<keyword evidence="3" id="KW-0812">Transmembrane</keyword>
<sequence length="216" mass="23029">MRIGILGSGLMGGALGRAWAESGHDVTFAYSRDRSKLEGLAEETGGSAASVAEAVARADALLLSVHWSRIDDVLEQAGNLAGKIVLNCCVPLDERNSDLVLGTATSGAEELARRRPEARWVSCFNTVPSEAFAPVRALNGDAPRPQVLTYGDDAEAKDIARALVRDAGFEPLEAGPLRTGRFVEPFAMVTAELAYAQPGGPALTYRFEKLNQEETL</sequence>
<dbReference type="Gene3D" id="3.40.50.720">
    <property type="entry name" value="NAD(P)-binding Rossmann-like Domain"/>
    <property type="match status" value="1"/>
</dbReference>
<evidence type="ECO:0000259" key="2">
    <source>
        <dbReference type="Pfam" id="PF03807"/>
    </source>
</evidence>
<dbReference type="InterPro" id="IPR036291">
    <property type="entry name" value="NAD(P)-bd_dom_sf"/>
</dbReference>
<comment type="caution">
    <text evidence="3">The sequence shown here is derived from an EMBL/GenBank/DDBJ whole genome shotgun (WGS) entry which is preliminary data.</text>
</comment>
<evidence type="ECO:0000256" key="1">
    <source>
        <dbReference type="ARBA" id="ARBA00023002"/>
    </source>
</evidence>
<dbReference type="RefSeq" id="WP_150446456.1">
    <property type="nucleotide sequence ID" value="NZ_VYQE01000006.1"/>
</dbReference>
<dbReference type="InterPro" id="IPR051267">
    <property type="entry name" value="STEAP_metalloreductase"/>
</dbReference>